<reference evidence="2 3" key="1">
    <citation type="journal article" date="2014" name="Int. J. Syst. Evol. Microbiol.">
        <title>Complete genome sequence of Corynebacterium casei LMG S-19264T (=DSM 44701T), isolated from a smear-ripened cheese.</title>
        <authorList>
            <consortium name="US DOE Joint Genome Institute (JGI-PGF)"/>
            <person name="Walter F."/>
            <person name="Albersmeier A."/>
            <person name="Kalinowski J."/>
            <person name="Ruckert C."/>
        </authorList>
    </citation>
    <scope>NUCLEOTIDE SEQUENCE [LARGE SCALE GENOMIC DNA]</scope>
    <source>
        <strain evidence="2 3">NBRC 112289</strain>
    </source>
</reference>
<dbReference type="SUPFAM" id="SSF52980">
    <property type="entry name" value="Restriction endonuclease-like"/>
    <property type="match status" value="1"/>
</dbReference>
<dbReference type="Gene3D" id="3.40.960.10">
    <property type="entry name" value="VSR Endonuclease"/>
    <property type="match status" value="1"/>
</dbReference>
<accession>A0AA37UH77</accession>
<comment type="caution">
    <text evidence="2">The sequence shown here is derived from an EMBL/GenBank/DDBJ whole genome shotgun (WGS) entry which is preliminary data.</text>
</comment>
<evidence type="ECO:0000313" key="2">
    <source>
        <dbReference type="EMBL" id="GMA28789.1"/>
    </source>
</evidence>
<dbReference type="AlphaFoldDB" id="A0AA37UH77"/>
<dbReference type="InterPro" id="IPR049468">
    <property type="entry name" value="Restrct_endonuc-II-like_dom"/>
</dbReference>
<dbReference type="InterPro" id="IPR011335">
    <property type="entry name" value="Restrct_endonuc-II-like"/>
</dbReference>
<dbReference type="Pfam" id="PF18741">
    <property type="entry name" value="MTES_1575"/>
    <property type="match status" value="1"/>
</dbReference>
<dbReference type="EMBL" id="BSUL01000001">
    <property type="protein sequence ID" value="GMA28789.1"/>
    <property type="molecule type" value="Genomic_DNA"/>
</dbReference>
<proteinExistence type="predicted"/>
<organism evidence="2 3">
    <name type="scientific">Arenivirga flava</name>
    <dbReference type="NCBI Taxonomy" id="1930060"/>
    <lineage>
        <taxon>Bacteria</taxon>
        <taxon>Bacillati</taxon>
        <taxon>Actinomycetota</taxon>
        <taxon>Actinomycetes</taxon>
        <taxon>Micrococcales</taxon>
        <taxon>Microbacteriaceae</taxon>
        <taxon>Arenivirga</taxon>
    </lineage>
</organism>
<sequence>MPRIPLPPPLRDGAFSTARATGLGLSPGRLRGRDLLAPHRGVRIPTALDASAEDRAAPLSSERRWFSHLSAARIWGCPLPPHVDLRAHLSAHRRAPRVAGVVGHKAPPHAAPVRRRGLPVSDPITTWLQLAVVLPFDELVACGDHLVHRPRYPNRADPRPYVDREALVAAAAEYRGRGAIMARAAAAAVRSHAASRPETLIRLLLERSGLPIPELNADVYDADGNWIAYCDLVFRDAKVAVEYDGDQHRTDRRQYERDRQRLDALADAGWNVIHVRADALFNHPASVVARVRRALEASRGQ</sequence>
<keyword evidence="3" id="KW-1185">Reference proteome</keyword>
<name>A0AA37UH77_9MICO</name>
<protein>
    <recommendedName>
        <fullName evidence="1">Restriction endonuclease type II-like domain-containing protein</fullName>
    </recommendedName>
</protein>
<evidence type="ECO:0000259" key="1">
    <source>
        <dbReference type="Pfam" id="PF18741"/>
    </source>
</evidence>
<gene>
    <name evidence="2" type="ORF">GCM10025874_20420</name>
</gene>
<evidence type="ECO:0000313" key="3">
    <source>
        <dbReference type="Proteomes" id="UP001157160"/>
    </source>
</evidence>
<feature type="domain" description="Restriction endonuclease type II-like" evidence="1">
    <location>
        <begin position="231"/>
        <end position="295"/>
    </location>
</feature>
<dbReference type="Proteomes" id="UP001157160">
    <property type="component" value="Unassembled WGS sequence"/>
</dbReference>